<evidence type="ECO:0000313" key="1">
    <source>
        <dbReference type="EMBL" id="BFD47396.1"/>
    </source>
</evidence>
<gene>
    <name evidence="1" type="ORF">DMENIID0003_04700</name>
</gene>
<sequence>MTVRGGMTIRFIPCHASSLTLESSKLIYAYKRLLFCKGKVAFGFKLKYNKCKGSYKLDPSSQLLG</sequence>
<organism evidence="1">
    <name type="scientific">Wolbachia endosymbiont of Sergentomyia squamirostris</name>
    <dbReference type="NCBI Taxonomy" id="3113640"/>
    <lineage>
        <taxon>Bacteria</taxon>
        <taxon>Pseudomonadati</taxon>
        <taxon>Pseudomonadota</taxon>
        <taxon>Alphaproteobacteria</taxon>
        <taxon>Rickettsiales</taxon>
        <taxon>Anaplasmataceae</taxon>
        <taxon>Wolbachieae</taxon>
        <taxon>Wolbachia</taxon>
    </lineage>
</organism>
<dbReference type="AlphaFoldDB" id="A0AAT9GC60"/>
<protein>
    <submittedName>
        <fullName evidence="1">Uncharacterized protein</fullName>
    </submittedName>
</protein>
<dbReference type="EMBL" id="AP029172">
    <property type="protein sequence ID" value="BFD47396.1"/>
    <property type="molecule type" value="Genomic_DNA"/>
</dbReference>
<proteinExistence type="predicted"/>
<accession>A0AAT9GC60</accession>
<reference evidence="1" key="1">
    <citation type="submission" date="2024-01" db="EMBL/GenBank/DDBJ databases">
        <title>Sequencing the genomes of a sandfly, Sergentomyia squamirostris, and its two endosymbionts.</title>
        <authorList>
            <person name="Itokawa K."/>
            <person name="Sanjoba C."/>
        </authorList>
    </citation>
    <scope>NUCLEOTIDE SEQUENCE</scope>
    <source>
        <strain evidence="1">WSSQ</strain>
    </source>
</reference>
<name>A0AAT9GC60_9RICK</name>